<comment type="caution">
    <text evidence="1">The sequence shown here is derived from an EMBL/GenBank/DDBJ whole genome shotgun (WGS) entry which is preliminary data.</text>
</comment>
<sequence>MPLLKRKKVRQLPVPPVTLPPPTDVEAYLAADPVADAVTQEQQGGRREAFDGVVLPSPYPQHDVVVAAAADASTTTYKVWQPSREALRLLPPSTPHTSSNPDENGQENTDDDAQLRTLLLLKQKQADALASSSRNESPRDRDTGKVPLEVGKWREDEVWYIKQTGEIFHDYE</sequence>
<proteinExistence type="predicted"/>
<keyword evidence="2" id="KW-1185">Reference proteome</keyword>
<evidence type="ECO:0000313" key="2">
    <source>
        <dbReference type="Proteomes" id="UP001241377"/>
    </source>
</evidence>
<reference evidence="1" key="1">
    <citation type="submission" date="2023-04" db="EMBL/GenBank/DDBJ databases">
        <title>Draft Genome sequencing of Naganishia species isolated from polar environments using Oxford Nanopore Technology.</title>
        <authorList>
            <person name="Leo P."/>
            <person name="Venkateswaran K."/>
        </authorList>
    </citation>
    <scope>NUCLEOTIDE SEQUENCE</scope>
    <source>
        <strain evidence="1">MNA-CCFEE 5261</strain>
    </source>
</reference>
<protein>
    <submittedName>
        <fullName evidence="1">Uncharacterized protein</fullName>
    </submittedName>
</protein>
<dbReference type="Proteomes" id="UP001241377">
    <property type="component" value="Unassembled WGS sequence"/>
</dbReference>
<dbReference type="EMBL" id="JASBWR010000096">
    <property type="protein sequence ID" value="KAJ9096090.1"/>
    <property type="molecule type" value="Genomic_DNA"/>
</dbReference>
<accession>A0ACC2VAZ5</accession>
<organism evidence="1 2">
    <name type="scientific">Naganishia cerealis</name>
    <dbReference type="NCBI Taxonomy" id="610337"/>
    <lineage>
        <taxon>Eukaryota</taxon>
        <taxon>Fungi</taxon>
        <taxon>Dikarya</taxon>
        <taxon>Basidiomycota</taxon>
        <taxon>Agaricomycotina</taxon>
        <taxon>Tremellomycetes</taxon>
        <taxon>Filobasidiales</taxon>
        <taxon>Filobasidiaceae</taxon>
        <taxon>Naganishia</taxon>
    </lineage>
</organism>
<gene>
    <name evidence="1" type="ORF">QFC19_007316</name>
</gene>
<evidence type="ECO:0000313" key="1">
    <source>
        <dbReference type="EMBL" id="KAJ9096090.1"/>
    </source>
</evidence>
<name>A0ACC2VAZ5_9TREE</name>